<sequence>MKRSNGFSFFEIIMAALLFFSMIILFLPLFSLLMKEQVVLQERRTIAYTLHDKLQSSLWSNRPLEISTFNLENTQTEVTITFETNESTLIGCAQWKNINYRDEEYCLHGKYQR</sequence>
<organism evidence="2 3">
    <name type="scientific">Oceanobacillus iheyensis (strain DSM 14371 / CIP 107618 / JCM 11309 / KCTC 3954 / HTE831)</name>
    <dbReference type="NCBI Taxonomy" id="221109"/>
    <lineage>
        <taxon>Bacteria</taxon>
        <taxon>Bacillati</taxon>
        <taxon>Bacillota</taxon>
        <taxon>Bacilli</taxon>
        <taxon>Bacillales</taxon>
        <taxon>Bacillaceae</taxon>
        <taxon>Oceanobacillus</taxon>
    </lineage>
</organism>
<dbReference type="HOGENOM" id="CLU_2130866_0_0_9"/>
<keyword evidence="3" id="KW-1185">Reference proteome</keyword>
<name>Q8EQ17_OCEIH</name>
<dbReference type="eggNOG" id="ENOG503312J">
    <property type="taxonomic scope" value="Bacteria"/>
</dbReference>
<dbReference type="OrthoDB" id="2970140at2"/>
<dbReference type="EMBL" id="BA000028">
    <property type="protein sequence ID" value="BAC13868.1"/>
    <property type="molecule type" value="Genomic_DNA"/>
</dbReference>
<evidence type="ECO:0000256" key="1">
    <source>
        <dbReference type="SAM" id="Phobius"/>
    </source>
</evidence>
<dbReference type="Proteomes" id="UP000000822">
    <property type="component" value="Chromosome"/>
</dbReference>
<accession>Q8EQ17</accession>
<feature type="transmembrane region" description="Helical" evidence="1">
    <location>
        <begin position="12"/>
        <end position="34"/>
    </location>
</feature>
<keyword evidence="1" id="KW-1133">Transmembrane helix</keyword>
<evidence type="ECO:0008006" key="4">
    <source>
        <dbReference type="Google" id="ProtNLM"/>
    </source>
</evidence>
<evidence type="ECO:0000313" key="2">
    <source>
        <dbReference type="EMBL" id="BAC13868.1"/>
    </source>
</evidence>
<dbReference type="KEGG" id="oih:OB1912"/>
<keyword evidence="1" id="KW-0472">Membrane</keyword>
<dbReference type="AlphaFoldDB" id="Q8EQ17"/>
<gene>
    <name evidence="2" type="ordered locus">OB1912</name>
</gene>
<reference evidence="2 3" key="2">
    <citation type="journal article" date="2002" name="Nucleic Acids Res.">
        <title>Genome sequence of Oceanobacillus iheyensis isolated from the Iheya Ridge and its unexpected adaptive capabilities to extreme environments.</title>
        <authorList>
            <person name="Takami H."/>
            <person name="Takaki Y."/>
            <person name="Uchiyama I."/>
        </authorList>
    </citation>
    <scope>NUCLEOTIDE SEQUENCE [LARGE SCALE GENOMIC DNA]</scope>
    <source>
        <strain evidence="3">DSM 14371 / CIP 107618 / JCM 11309 / KCTC 3954 / HTE831</strain>
    </source>
</reference>
<evidence type="ECO:0000313" key="3">
    <source>
        <dbReference type="Proteomes" id="UP000000822"/>
    </source>
</evidence>
<dbReference type="STRING" id="221109.gene:10734152"/>
<protein>
    <recommendedName>
        <fullName evidence="4">Competence protein ComG</fullName>
    </recommendedName>
</protein>
<reference evidence="2 3" key="1">
    <citation type="journal article" date="2001" name="FEMS Microbiol. Lett.">
        <title>Oceanobacillus iheyensis gen. nov., sp. nov., a deep-sea extremely halotolerant and alkaliphilic species isolated from a depth of 1050 m on the Iheya Ridge.</title>
        <authorList>
            <person name="Lu J."/>
            <person name="Nogi Y."/>
            <person name="Takami H."/>
        </authorList>
    </citation>
    <scope>NUCLEOTIDE SEQUENCE [LARGE SCALE GENOMIC DNA]</scope>
    <source>
        <strain evidence="3">DSM 14371 / CIP 107618 / JCM 11309 / KCTC 3954 / HTE831</strain>
    </source>
</reference>
<proteinExistence type="predicted"/>
<keyword evidence="1" id="KW-0812">Transmembrane</keyword>